<feature type="signal peptide" evidence="5">
    <location>
        <begin position="1"/>
        <end position="26"/>
    </location>
</feature>
<dbReference type="SUPFAM" id="SSF49401">
    <property type="entry name" value="Bacterial adhesins"/>
    <property type="match status" value="1"/>
</dbReference>
<keyword evidence="3 5" id="KW-0732">Signal</keyword>
<dbReference type="PANTHER" id="PTHR33420:SF3">
    <property type="entry name" value="FIMBRIAL SUBUNIT ELFA"/>
    <property type="match status" value="1"/>
</dbReference>
<keyword evidence="7" id="KW-1185">Reference proteome</keyword>
<comment type="subcellular location">
    <subcellularLocation>
        <location evidence="1">Fimbrium</location>
    </subcellularLocation>
</comment>
<comment type="similarity">
    <text evidence="2">Belongs to the fimbrial protein family.</text>
</comment>
<accession>A0ABR9G5Q1</accession>
<gene>
    <name evidence="6" type="ORF">IGX34_03195</name>
</gene>
<reference evidence="6 7" key="1">
    <citation type="submission" date="2020-09" db="EMBL/GenBank/DDBJ databases">
        <title>Dyella sp. 7MK23 isolated from forest soil.</title>
        <authorList>
            <person name="Fu J."/>
        </authorList>
    </citation>
    <scope>NUCLEOTIDE SEQUENCE [LARGE SCALE GENOMIC DNA]</scope>
    <source>
        <strain evidence="6 7">7MK23</strain>
    </source>
</reference>
<evidence type="ECO:0000256" key="2">
    <source>
        <dbReference type="ARBA" id="ARBA00006671"/>
    </source>
</evidence>
<comment type="caution">
    <text evidence="6">The sequence shown here is derived from an EMBL/GenBank/DDBJ whole genome shotgun (WGS) entry which is preliminary data.</text>
</comment>
<evidence type="ECO:0000313" key="7">
    <source>
        <dbReference type="Proteomes" id="UP000651010"/>
    </source>
</evidence>
<dbReference type="RefSeq" id="WP_192554205.1">
    <property type="nucleotide sequence ID" value="NZ_JACZZA010000001.1"/>
</dbReference>
<dbReference type="Proteomes" id="UP000651010">
    <property type="component" value="Unassembled WGS sequence"/>
</dbReference>
<evidence type="ECO:0000256" key="5">
    <source>
        <dbReference type="SAM" id="SignalP"/>
    </source>
</evidence>
<dbReference type="InterPro" id="IPR050263">
    <property type="entry name" value="Bact_Fimbrial_Adh_Pro"/>
</dbReference>
<dbReference type="InterPro" id="IPR036937">
    <property type="entry name" value="Adhesion_dom_fimbrial_sf"/>
</dbReference>
<sequence length="186" mass="18038">MKKTIITAALLTAFGVAALAPLAASATDGTITINGKISSSTCTINGNGSGSSSFTVTLPTVAASALASTGAVAGDTPFSLVLSGCTFSASGTVSTYFEPGANVLADGNLKNNGSATGVEVQLLNSGNTAIALGSASGSQNASTAAVTTSSTGATLNYFAQYVVPASSTKAVAGSVTTTVNYDITYP</sequence>
<protein>
    <submittedName>
        <fullName evidence="6">Type 1 fimbrial protein</fullName>
    </submittedName>
</protein>
<evidence type="ECO:0000256" key="3">
    <source>
        <dbReference type="ARBA" id="ARBA00022729"/>
    </source>
</evidence>
<dbReference type="EMBL" id="JACZZA010000001">
    <property type="protein sequence ID" value="MBE1159376.1"/>
    <property type="molecule type" value="Genomic_DNA"/>
</dbReference>
<evidence type="ECO:0000256" key="4">
    <source>
        <dbReference type="ARBA" id="ARBA00023263"/>
    </source>
</evidence>
<dbReference type="Pfam" id="PF16970">
    <property type="entry name" value="FimA"/>
    <property type="match status" value="1"/>
</dbReference>
<name>A0ABR9G5Q1_9GAMM</name>
<dbReference type="PANTHER" id="PTHR33420">
    <property type="entry name" value="FIMBRIAL SUBUNIT ELFA-RELATED"/>
    <property type="match status" value="1"/>
</dbReference>
<keyword evidence="4" id="KW-0281">Fimbrium</keyword>
<organism evidence="6 7">
    <name type="scientific">Dyella acidiphila</name>
    <dbReference type="NCBI Taxonomy" id="2775866"/>
    <lineage>
        <taxon>Bacteria</taxon>
        <taxon>Pseudomonadati</taxon>
        <taxon>Pseudomonadota</taxon>
        <taxon>Gammaproteobacteria</taxon>
        <taxon>Lysobacterales</taxon>
        <taxon>Rhodanobacteraceae</taxon>
        <taxon>Dyella</taxon>
    </lineage>
</organism>
<feature type="chain" id="PRO_5046423155" evidence="5">
    <location>
        <begin position="27"/>
        <end position="186"/>
    </location>
</feature>
<evidence type="ECO:0000313" key="6">
    <source>
        <dbReference type="EMBL" id="MBE1159376.1"/>
    </source>
</evidence>
<dbReference type="InterPro" id="IPR008966">
    <property type="entry name" value="Adhesion_dom_sf"/>
</dbReference>
<proteinExistence type="inferred from homology"/>
<dbReference type="Gene3D" id="2.60.40.1090">
    <property type="entry name" value="Fimbrial-type adhesion domain"/>
    <property type="match status" value="1"/>
</dbReference>
<dbReference type="InterPro" id="IPR039458">
    <property type="entry name" value="FimA-like"/>
</dbReference>
<evidence type="ECO:0000256" key="1">
    <source>
        <dbReference type="ARBA" id="ARBA00004561"/>
    </source>
</evidence>